<gene>
    <name evidence="6" type="ORF">GW910_04570</name>
</gene>
<comment type="similarity">
    <text evidence="1">Belongs to the archaeal ATPase family.</text>
</comment>
<organism evidence="6 7">
    <name type="scientific">Candidatus Altarchaeum hamiconexum</name>
    <dbReference type="NCBI Taxonomy" id="1803513"/>
    <lineage>
        <taxon>Archaea</taxon>
        <taxon>Candidatus Altarchaeota</taxon>
        <taxon>Candidatus Altiarchaeia</taxon>
        <taxon>Candidatus Altarchaeales</taxon>
        <taxon>Candidatus Altarchaeaceae</taxon>
        <taxon>Candidatus Altarchaeum</taxon>
    </lineage>
</organism>
<proteinExistence type="inferred from homology"/>
<evidence type="ECO:0000256" key="1">
    <source>
        <dbReference type="ARBA" id="ARBA00006755"/>
    </source>
</evidence>
<keyword evidence="2" id="KW-0547">Nucleotide-binding</keyword>
<comment type="caution">
    <text evidence="6">The sequence shown here is derived from an EMBL/GenBank/DDBJ whole genome shotgun (WGS) entry which is preliminary data.</text>
</comment>
<evidence type="ECO:0008006" key="8">
    <source>
        <dbReference type="Google" id="ProtNLM"/>
    </source>
</evidence>
<dbReference type="InterPro" id="IPR049081">
    <property type="entry name" value="MJ1010-like_2nd"/>
</dbReference>
<name>A0A8J7YT89_9ARCH</name>
<dbReference type="Proteomes" id="UP000768163">
    <property type="component" value="Unassembled WGS sequence"/>
</dbReference>
<keyword evidence="3" id="KW-0067">ATP-binding</keyword>
<evidence type="ECO:0000259" key="4">
    <source>
        <dbReference type="Pfam" id="PF01637"/>
    </source>
</evidence>
<evidence type="ECO:0000313" key="7">
    <source>
        <dbReference type="Proteomes" id="UP000768163"/>
    </source>
</evidence>
<dbReference type="InterPro" id="IPR011579">
    <property type="entry name" value="ATPase_dom"/>
</dbReference>
<evidence type="ECO:0000313" key="6">
    <source>
        <dbReference type="EMBL" id="NCN65316.1"/>
    </source>
</evidence>
<dbReference type="PANTHER" id="PTHR37096:SF1">
    <property type="entry name" value="AAA+ ATPASE DOMAIN-CONTAINING PROTEIN"/>
    <property type="match status" value="1"/>
</dbReference>
<evidence type="ECO:0000256" key="2">
    <source>
        <dbReference type="ARBA" id="ARBA00022741"/>
    </source>
</evidence>
<feature type="domain" description="ATPase" evidence="4">
    <location>
        <begin position="4"/>
        <end position="92"/>
    </location>
</feature>
<evidence type="ECO:0000256" key="3">
    <source>
        <dbReference type="ARBA" id="ARBA00022840"/>
    </source>
</evidence>
<protein>
    <recommendedName>
        <fullName evidence="8">ATPase domain-containing protein</fullName>
    </recommendedName>
</protein>
<dbReference type="Pfam" id="PF01637">
    <property type="entry name" value="ATPase_2"/>
    <property type="match status" value="1"/>
</dbReference>
<dbReference type="GO" id="GO:0005524">
    <property type="term" value="F:ATP binding"/>
    <property type="evidence" value="ECO:0007669"/>
    <property type="project" value="UniProtKB-KW"/>
</dbReference>
<dbReference type="InterPro" id="IPR036388">
    <property type="entry name" value="WH-like_DNA-bd_sf"/>
</dbReference>
<dbReference type="EMBL" id="JAACVF010000122">
    <property type="protein sequence ID" value="NCN65316.1"/>
    <property type="molecule type" value="Genomic_DNA"/>
</dbReference>
<sequence length="203" mass="24166">MKTDGYLTYDVFNFFIRLTKELHICHVFAISSDSLFIEKVYNKAMLEGRANYTLIDDFDEETTKKFLKKHRFKKTDTAIKYFGGKPIDLIRLLSQNKDVEIFAREIINEKRRLLTDMLDELMYVQPKVEMRKKEIPVERNKVVEILEKFKDKEKIEDIKISRAEKIYLVGRNILFVDPGRNIIKPQSRTILVAIREILKEMKQ</sequence>
<dbReference type="PANTHER" id="PTHR37096">
    <property type="entry name" value="YALI0E33429P"/>
    <property type="match status" value="1"/>
</dbReference>
<dbReference type="Gene3D" id="1.10.10.10">
    <property type="entry name" value="Winged helix-like DNA-binding domain superfamily/Winged helix DNA-binding domain"/>
    <property type="match status" value="1"/>
</dbReference>
<dbReference type="AlphaFoldDB" id="A0A8J7YT89"/>
<accession>A0A8J7YT89</accession>
<reference evidence="6" key="1">
    <citation type="submission" date="2019-11" db="EMBL/GenBank/DDBJ databases">
        <title>Lipid analysis of CO2-rich subsurface aquifers suggests an autotrophy-based deep biosphere with lysolipids enriched in CPR bacteria.</title>
        <authorList>
            <person name="Probst A.J."/>
            <person name="Elling F.J."/>
            <person name="Castelle C.J."/>
            <person name="Zhu Q."/>
            <person name="Elvert M."/>
            <person name="Birarda G."/>
            <person name="Holman H.-Y."/>
            <person name="Lane K.R."/>
            <person name="Ladd B."/>
            <person name="Ryan M.C."/>
            <person name="Woyke T."/>
            <person name="Hinrichs K.-U."/>
            <person name="Banfield J.F."/>
        </authorList>
    </citation>
    <scope>NUCLEOTIDE SEQUENCE</scope>
    <source>
        <strain evidence="6">CG_2015-01_33_1645</strain>
    </source>
</reference>
<dbReference type="Pfam" id="PF21690">
    <property type="entry name" value="MJ1010-like_2nd"/>
    <property type="match status" value="1"/>
</dbReference>
<evidence type="ECO:0000259" key="5">
    <source>
        <dbReference type="Pfam" id="PF21690"/>
    </source>
</evidence>
<feature type="domain" description="Uncharacterized ATP-binding protein MJ1010-like C-terminal" evidence="5">
    <location>
        <begin position="105"/>
        <end position="198"/>
    </location>
</feature>
<dbReference type="InterPro" id="IPR051667">
    <property type="entry name" value="Archaeal_ATPase_domain"/>
</dbReference>